<dbReference type="GO" id="GO:0005829">
    <property type="term" value="C:cytosol"/>
    <property type="evidence" value="ECO:0007669"/>
    <property type="project" value="TreeGrafter"/>
</dbReference>
<dbReference type="PANTHER" id="PTHR46832:SF1">
    <property type="entry name" value="5'-METHYLTHIOADENOSINE_S-ADENOSYLHOMOCYSTEINE NUCLEOSIDASE"/>
    <property type="match status" value="1"/>
</dbReference>
<name>A0A540W2B3_9ACTN</name>
<dbReference type="EMBL" id="VIGB01000003">
    <property type="protein sequence ID" value="TQF03156.1"/>
    <property type="molecule type" value="Genomic_DNA"/>
</dbReference>
<keyword evidence="3" id="KW-1185">Reference proteome</keyword>
<dbReference type="InterPro" id="IPR035994">
    <property type="entry name" value="Nucleoside_phosphorylase_sf"/>
</dbReference>
<proteinExistence type="predicted"/>
<evidence type="ECO:0000313" key="3">
    <source>
        <dbReference type="Proteomes" id="UP000319103"/>
    </source>
</evidence>
<accession>A0A540W2B3</accession>
<dbReference type="Gene3D" id="3.40.50.1580">
    <property type="entry name" value="Nucleoside phosphorylase domain"/>
    <property type="match status" value="1"/>
</dbReference>
<dbReference type="NCBIfam" id="NF004168">
    <property type="entry name" value="PRK05634.1"/>
    <property type="match status" value="1"/>
</dbReference>
<dbReference type="GO" id="GO:0008930">
    <property type="term" value="F:methylthioadenosine nucleosidase activity"/>
    <property type="evidence" value="ECO:0007669"/>
    <property type="project" value="TreeGrafter"/>
</dbReference>
<feature type="domain" description="Nucleoside phosphorylase" evidence="1">
    <location>
        <begin position="114"/>
        <end position="185"/>
    </location>
</feature>
<comment type="caution">
    <text evidence="2">The sequence shown here is derived from an EMBL/GenBank/DDBJ whole genome shotgun (WGS) entry which is preliminary data.</text>
</comment>
<dbReference type="AlphaFoldDB" id="A0A540W2B3"/>
<dbReference type="GO" id="GO:0019284">
    <property type="term" value="P:L-methionine salvage from S-adenosylmethionine"/>
    <property type="evidence" value="ECO:0007669"/>
    <property type="project" value="TreeGrafter"/>
</dbReference>
<dbReference type="PANTHER" id="PTHR46832">
    <property type="entry name" value="5'-METHYLTHIOADENOSINE/S-ADENOSYLHOMOCYSTEINE NUCLEOSIDASE"/>
    <property type="match status" value="1"/>
</dbReference>
<organism evidence="2 3">
    <name type="scientific">Kitasatospora acidiphila</name>
    <dbReference type="NCBI Taxonomy" id="2567942"/>
    <lineage>
        <taxon>Bacteria</taxon>
        <taxon>Bacillati</taxon>
        <taxon>Actinomycetota</taxon>
        <taxon>Actinomycetes</taxon>
        <taxon>Kitasatosporales</taxon>
        <taxon>Streptomycetaceae</taxon>
        <taxon>Kitasatospora</taxon>
    </lineage>
</organism>
<dbReference type="Proteomes" id="UP000319103">
    <property type="component" value="Unassembled WGS sequence"/>
</dbReference>
<evidence type="ECO:0000313" key="2">
    <source>
        <dbReference type="EMBL" id="TQF03156.1"/>
    </source>
</evidence>
<feature type="domain" description="Nucleoside phosphorylase" evidence="1">
    <location>
        <begin position="34"/>
        <end position="92"/>
    </location>
</feature>
<dbReference type="OrthoDB" id="3852236at2"/>
<evidence type="ECO:0000259" key="1">
    <source>
        <dbReference type="Pfam" id="PF01048"/>
    </source>
</evidence>
<dbReference type="Pfam" id="PF01048">
    <property type="entry name" value="PNP_UDP_1"/>
    <property type="match status" value="2"/>
</dbReference>
<gene>
    <name evidence="2" type="ORF">E6W39_14000</name>
</gene>
<reference evidence="2 3" key="1">
    <citation type="submission" date="2019-06" db="EMBL/GenBank/DDBJ databases">
        <title>Description of Kitasatospora acidophila sp. nov. isolated from pine grove soil, and reclassification of Streptomyces novaecaesareae to Kitasatospora novaeceasareae comb. nov.</title>
        <authorList>
            <person name="Kim M.J."/>
        </authorList>
    </citation>
    <scope>NUCLEOTIDE SEQUENCE [LARGE SCALE GENOMIC DNA]</scope>
    <source>
        <strain evidence="2 3">MMS16-CNU292</strain>
    </source>
</reference>
<dbReference type="InterPro" id="IPR000845">
    <property type="entry name" value="Nucleoside_phosphorylase_d"/>
</dbReference>
<sequence length="196" mass="20095">MAAMQLTGTVTPDRPLLVLAVAEEAAYLDGELPVLLTGIGKVNAALALATVLATGPRPSEVINLGTAGALRPGLAGRTHVIGTVLQHDLDDRVLALLTGHSYGDPITLAADGPTLATGDLFVSDPVAREQLAARAHLVDMEGYALAAAAQLAGVPIRLVKHVSDEAGEGAAKAWRESVDDCAKVLAAWLAEDRGTA</sequence>
<dbReference type="SUPFAM" id="SSF53167">
    <property type="entry name" value="Purine and uridine phosphorylases"/>
    <property type="match status" value="1"/>
</dbReference>
<protein>
    <submittedName>
        <fullName evidence="2">Nucleoside phosphorylase</fullName>
    </submittedName>
</protein>
<dbReference type="GO" id="GO:0008782">
    <property type="term" value="F:adenosylhomocysteine nucleosidase activity"/>
    <property type="evidence" value="ECO:0007669"/>
    <property type="project" value="TreeGrafter"/>
</dbReference>
<dbReference type="GO" id="GO:0009116">
    <property type="term" value="P:nucleoside metabolic process"/>
    <property type="evidence" value="ECO:0007669"/>
    <property type="project" value="InterPro"/>
</dbReference>